<feature type="domain" description="Aminoglycoside phosphotransferase" evidence="1">
    <location>
        <begin position="24"/>
        <end position="222"/>
    </location>
</feature>
<evidence type="ECO:0000313" key="2">
    <source>
        <dbReference type="EMBL" id="NVI02384.1"/>
    </source>
</evidence>
<dbReference type="InterPro" id="IPR011009">
    <property type="entry name" value="Kinase-like_dom_sf"/>
</dbReference>
<dbReference type="Pfam" id="PF01636">
    <property type="entry name" value="APH"/>
    <property type="match status" value="1"/>
</dbReference>
<dbReference type="SUPFAM" id="SSF56112">
    <property type="entry name" value="Protein kinase-like (PK-like)"/>
    <property type="match status" value="1"/>
</dbReference>
<dbReference type="Gene3D" id="3.90.1200.10">
    <property type="match status" value="1"/>
</dbReference>
<dbReference type="InterPro" id="IPR002575">
    <property type="entry name" value="Aminoglycoside_PTrfase"/>
</dbReference>
<accession>A0ABX2NDD7</accession>
<sequence length="259" mass="29159">MLNMSCDFEALFGEIVGRGAQATVYAKGEHAVKLYREGYPKRNVFSEAYIMANLELVNFPGPMIYEILLVNGRYGLRMDRVKGEVMSEEFRDPARRDPVRCKDTLDVLVALQCRLQKYDKTGWMPDLKQRFHDDLVINDRLSADLKKNLLGILGGLPDGQALCHCDFHAGNVFFDGAKYTVIDLLQVSRGDPAADAACSYVAWSFTGTEIAEYYLNRYCGESGISEKSVRQWLRVYAGTLLGQVPEKFTPIIERFIAGS</sequence>
<name>A0ABX2NDD7_9BURK</name>
<reference evidence="2 3" key="1">
    <citation type="submission" date="2019-08" db="EMBL/GenBank/DDBJ databases">
        <title>Paraburkholderia simonii sp. nov. and P. youngii sp. nov. Brazilian and Mexican Mimosa-associated rhizobia.</title>
        <authorList>
            <person name="Mavima L."/>
            <person name="Beukes C.W."/>
            <person name="Palmer M."/>
            <person name="De Meyer S.E."/>
            <person name="James E.K."/>
            <person name="Maluk M."/>
            <person name="Avontuur J.R."/>
            <person name="Chan W.Y."/>
            <person name="Venter S.N."/>
            <person name="Steenkamp E.T."/>
        </authorList>
    </citation>
    <scope>NUCLEOTIDE SEQUENCE [LARGE SCALE GENOMIC DNA]</scope>
    <source>
        <strain evidence="2 3">JPY454</strain>
    </source>
</reference>
<dbReference type="EMBL" id="VOMC01000001">
    <property type="protein sequence ID" value="NVI02384.1"/>
    <property type="molecule type" value="Genomic_DNA"/>
</dbReference>
<protein>
    <submittedName>
        <fullName evidence="2">Aminoglycoside phosphotransferase family protein</fullName>
    </submittedName>
</protein>
<dbReference type="Proteomes" id="UP000821598">
    <property type="component" value="Unassembled WGS sequence"/>
</dbReference>
<evidence type="ECO:0000313" key="3">
    <source>
        <dbReference type="Proteomes" id="UP000821598"/>
    </source>
</evidence>
<gene>
    <name evidence="2" type="ORF">FSB64_00885</name>
</gene>
<organism evidence="2 3">
    <name type="scientific">Paraburkholderia youngii</name>
    <dbReference type="NCBI Taxonomy" id="2782701"/>
    <lineage>
        <taxon>Bacteria</taxon>
        <taxon>Pseudomonadati</taxon>
        <taxon>Pseudomonadota</taxon>
        <taxon>Betaproteobacteria</taxon>
        <taxon>Burkholderiales</taxon>
        <taxon>Burkholderiaceae</taxon>
        <taxon>Paraburkholderia</taxon>
    </lineage>
</organism>
<evidence type="ECO:0000259" key="1">
    <source>
        <dbReference type="Pfam" id="PF01636"/>
    </source>
</evidence>
<keyword evidence="3" id="KW-1185">Reference proteome</keyword>
<proteinExistence type="predicted"/>
<comment type="caution">
    <text evidence="2">The sequence shown here is derived from an EMBL/GenBank/DDBJ whole genome shotgun (WGS) entry which is preliminary data.</text>
</comment>